<evidence type="ECO:0000256" key="2">
    <source>
        <dbReference type="ARBA" id="ARBA00022679"/>
    </source>
</evidence>
<evidence type="ECO:0000256" key="1">
    <source>
        <dbReference type="ARBA" id="ARBA00022603"/>
    </source>
</evidence>
<gene>
    <name evidence="3" type="primary">rsmD</name>
    <name evidence="3" type="ORF">HY730_02865</name>
</gene>
<keyword evidence="1 3" id="KW-0489">Methyltransferase</keyword>
<keyword evidence="2 3" id="KW-0808">Transferase</keyword>
<dbReference type="PIRSF" id="PIRSF004553">
    <property type="entry name" value="CHP00095"/>
    <property type="match status" value="1"/>
</dbReference>
<proteinExistence type="predicted"/>
<protein>
    <submittedName>
        <fullName evidence="3">16S rRNA (Guanine(966)-N(2))-methyltransferase RsmD</fullName>
        <ecNumber evidence="3">2.1.1.171</ecNumber>
    </submittedName>
</protein>
<dbReference type="PANTHER" id="PTHR43542:SF1">
    <property type="entry name" value="METHYLTRANSFERASE"/>
    <property type="match status" value="1"/>
</dbReference>
<evidence type="ECO:0000313" key="3">
    <source>
        <dbReference type="EMBL" id="MBI4595299.1"/>
    </source>
</evidence>
<dbReference type="CDD" id="cd02440">
    <property type="entry name" value="AdoMet_MTases"/>
    <property type="match status" value="1"/>
</dbReference>
<dbReference type="InterPro" id="IPR004398">
    <property type="entry name" value="RNA_MeTrfase_RsmD"/>
</dbReference>
<dbReference type="InterPro" id="IPR029063">
    <property type="entry name" value="SAM-dependent_MTases_sf"/>
</dbReference>
<dbReference type="PANTHER" id="PTHR43542">
    <property type="entry name" value="METHYLTRANSFERASE"/>
    <property type="match status" value="1"/>
</dbReference>
<dbReference type="GO" id="GO:0052913">
    <property type="term" value="F:16S rRNA (guanine(966)-N(2))-methyltransferase activity"/>
    <property type="evidence" value="ECO:0007669"/>
    <property type="project" value="UniProtKB-EC"/>
</dbReference>
<dbReference type="SUPFAM" id="SSF53335">
    <property type="entry name" value="S-adenosyl-L-methionine-dependent methyltransferases"/>
    <property type="match status" value="1"/>
</dbReference>
<sequence>MRIIAGDAKGRRLKSFNGLEIRPTYDRVRETLFNILGSRVEGVPFLDLFAGTGNVGLEALSRGASPVVFIESCLKAIHLIEANLAICSFSPDRYRILVQDVFQALPYLSWRGDRFYTIFLDPPYHTQLAAQALAKCGQMDIVASGGMVVAQHDKRDDLEREYGYLKLFRTKKIGDTALSFYK</sequence>
<dbReference type="Pfam" id="PF03602">
    <property type="entry name" value="Cons_hypoth95"/>
    <property type="match status" value="1"/>
</dbReference>
<name>A0A933GM70_UNCTE</name>
<dbReference type="Proteomes" id="UP000772181">
    <property type="component" value="Unassembled WGS sequence"/>
</dbReference>
<dbReference type="EMBL" id="JACQWF010000131">
    <property type="protein sequence ID" value="MBI4595299.1"/>
    <property type="molecule type" value="Genomic_DNA"/>
</dbReference>
<reference evidence="3" key="1">
    <citation type="submission" date="2020-07" db="EMBL/GenBank/DDBJ databases">
        <title>Huge and variable diversity of episymbiotic CPR bacteria and DPANN archaea in groundwater ecosystems.</title>
        <authorList>
            <person name="He C.Y."/>
            <person name="Keren R."/>
            <person name="Whittaker M."/>
            <person name="Farag I.F."/>
            <person name="Doudna J."/>
            <person name="Cate J.H.D."/>
            <person name="Banfield J.F."/>
        </authorList>
    </citation>
    <scope>NUCLEOTIDE SEQUENCE</scope>
    <source>
        <strain evidence="3">NC_groundwater_1482_Ag_S-0.65um_47_24</strain>
    </source>
</reference>
<dbReference type="Gene3D" id="3.40.50.150">
    <property type="entry name" value="Vaccinia Virus protein VP39"/>
    <property type="match status" value="1"/>
</dbReference>
<evidence type="ECO:0000313" key="4">
    <source>
        <dbReference type="Proteomes" id="UP000772181"/>
    </source>
</evidence>
<dbReference type="EC" id="2.1.1.171" evidence="3"/>
<organism evidence="3 4">
    <name type="scientific">Tectimicrobiota bacterium</name>
    <dbReference type="NCBI Taxonomy" id="2528274"/>
    <lineage>
        <taxon>Bacteria</taxon>
        <taxon>Pseudomonadati</taxon>
        <taxon>Nitrospinota/Tectimicrobiota group</taxon>
        <taxon>Candidatus Tectimicrobiota</taxon>
    </lineage>
</organism>
<comment type="caution">
    <text evidence="3">The sequence shown here is derived from an EMBL/GenBank/DDBJ whole genome shotgun (WGS) entry which is preliminary data.</text>
</comment>
<dbReference type="NCBIfam" id="TIGR00095">
    <property type="entry name" value="16S rRNA (guanine(966)-N(2))-methyltransferase RsmD"/>
    <property type="match status" value="1"/>
</dbReference>
<accession>A0A933GM70</accession>
<dbReference type="AlphaFoldDB" id="A0A933GM70"/>